<dbReference type="GO" id="GO:0016787">
    <property type="term" value="F:hydrolase activity"/>
    <property type="evidence" value="ECO:0007669"/>
    <property type="project" value="InterPro"/>
</dbReference>
<name>A0A167HPT1_9FLAO</name>
<dbReference type="Proteomes" id="UP000077013">
    <property type="component" value="Unassembled WGS sequence"/>
</dbReference>
<dbReference type="STRING" id="1763537.ULVI_09660"/>
<dbReference type="OrthoDB" id="595091at2"/>
<dbReference type="AlphaFoldDB" id="A0A167HPT1"/>
<accession>A0A167HPT1</accession>
<feature type="domain" description="Phospholipase/carboxylesterase/thioesterase" evidence="1">
    <location>
        <begin position="15"/>
        <end position="202"/>
    </location>
</feature>
<dbReference type="Gene3D" id="3.40.50.1820">
    <property type="entry name" value="alpha/beta hydrolase"/>
    <property type="match status" value="1"/>
</dbReference>
<organism evidence="2 3">
    <name type="scientific">Cochleicola gelatinilyticus</name>
    <dbReference type="NCBI Taxonomy" id="1763537"/>
    <lineage>
        <taxon>Bacteria</taxon>
        <taxon>Pseudomonadati</taxon>
        <taxon>Bacteroidota</taxon>
        <taxon>Flavobacteriia</taxon>
        <taxon>Flavobacteriales</taxon>
        <taxon>Flavobacteriaceae</taxon>
        <taxon>Cochleicola</taxon>
    </lineage>
</organism>
<evidence type="ECO:0000313" key="2">
    <source>
        <dbReference type="EMBL" id="OAB78837.1"/>
    </source>
</evidence>
<keyword evidence="3" id="KW-1185">Reference proteome</keyword>
<protein>
    <submittedName>
        <fullName evidence="2">Esterase</fullName>
    </submittedName>
</protein>
<dbReference type="Pfam" id="PF02230">
    <property type="entry name" value="Abhydrolase_2"/>
    <property type="match status" value="1"/>
</dbReference>
<dbReference type="InterPro" id="IPR003140">
    <property type="entry name" value="PLipase/COase/thioEstase"/>
</dbReference>
<evidence type="ECO:0000259" key="1">
    <source>
        <dbReference type="Pfam" id="PF02230"/>
    </source>
</evidence>
<gene>
    <name evidence="2" type="ORF">ULVI_09660</name>
</gene>
<evidence type="ECO:0000313" key="3">
    <source>
        <dbReference type="Proteomes" id="UP000077013"/>
    </source>
</evidence>
<dbReference type="EMBL" id="LRXL01000037">
    <property type="protein sequence ID" value="OAB78837.1"/>
    <property type="molecule type" value="Genomic_DNA"/>
</dbReference>
<dbReference type="RefSeq" id="WP_068592224.1">
    <property type="nucleotide sequence ID" value="NZ_LRXL01000037.1"/>
</dbReference>
<dbReference type="SUPFAM" id="SSF53474">
    <property type="entry name" value="alpha/beta-Hydrolases"/>
    <property type="match status" value="1"/>
</dbReference>
<comment type="caution">
    <text evidence="2">The sequence shown here is derived from an EMBL/GenBank/DDBJ whole genome shotgun (WGS) entry which is preliminary data.</text>
</comment>
<reference evidence="2 3" key="1">
    <citation type="submission" date="2016-02" db="EMBL/GenBank/DDBJ databases">
        <title>Ulvibacter sp. LPB0005, isolated from Thais luteostoma.</title>
        <authorList>
            <person name="Shin S.-K."/>
            <person name="Yi H."/>
        </authorList>
    </citation>
    <scope>NUCLEOTIDE SEQUENCE [LARGE SCALE GENOMIC DNA]</scope>
    <source>
        <strain evidence="2 3">LPB0005</strain>
    </source>
</reference>
<dbReference type="InterPro" id="IPR029058">
    <property type="entry name" value="AB_hydrolase_fold"/>
</dbReference>
<sequence>MASEKQVSYTSTNTYSELNNYTDKTKNVWLVFHGMGYLSRYFIRYFSNLNPEENYIVAPQAPSKYYQGKNFKHVGASWLTKENTKTETNNVLEYIDRVYETTITKQPVRFIILGYSQGVSIATRWIASRKILCNHLVLHSGGIPIELTAKNFTHLDTTTTVTYLYGDNDEYITEAKKTEESLKATHLFSDRLEIRVFKGVHEVNVAYINEIA</sequence>
<proteinExistence type="predicted"/>